<reference evidence="2" key="2">
    <citation type="submission" date="2015-07" db="EMBL/GenBank/DDBJ databases">
        <authorList>
            <person name="Noorani M."/>
        </authorList>
    </citation>
    <scope>NUCLEOTIDE SEQUENCE</scope>
    <source>
        <strain evidence="2">Yugu1</strain>
    </source>
</reference>
<dbReference type="Pfam" id="PF03017">
    <property type="entry name" value="Transposase_23"/>
    <property type="match status" value="1"/>
</dbReference>
<organism evidence="2">
    <name type="scientific">Setaria italica</name>
    <name type="common">Foxtail millet</name>
    <name type="synonym">Panicum italicum</name>
    <dbReference type="NCBI Taxonomy" id="4555"/>
    <lineage>
        <taxon>Eukaryota</taxon>
        <taxon>Viridiplantae</taxon>
        <taxon>Streptophyta</taxon>
        <taxon>Embryophyta</taxon>
        <taxon>Tracheophyta</taxon>
        <taxon>Spermatophyta</taxon>
        <taxon>Magnoliopsida</taxon>
        <taxon>Liliopsida</taxon>
        <taxon>Poales</taxon>
        <taxon>Poaceae</taxon>
        <taxon>PACMAD clade</taxon>
        <taxon>Panicoideae</taxon>
        <taxon>Panicodae</taxon>
        <taxon>Paniceae</taxon>
        <taxon>Cenchrinae</taxon>
        <taxon>Setaria</taxon>
    </lineage>
</organism>
<dbReference type="EMBL" id="CM003535">
    <property type="protein sequence ID" value="RCV38102.1"/>
    <property type="molecule type" value="Genomic_DNA"/>
</dbReference>
<reference evidence="2" key="1">
    <citation type="journal article" date="2012" name="Nat. Biotechnol.">
        <title>Reference genome sequence of the model plant Setaria.</title>
        <authorList>
            <person name="Bennetzen J.L."/>
            <person name="Schmutz J."/>
            <person name="Wang H."/>
            <person name="Percifield R."/>
            <person name="Hawkins J."/>
            <person name="Pontaroli A.C."/>
            <person name="Estep M."/>
            <person name="Feng L."/>
            <person name="Vaughn J.N."/>
            <person name="Grimwood J."/>
            <person name="Jenkins J."/>
            <person name="Barry K."/>
            <person name="Lindquist E."/>
            <person name="Hellsten U."/>
            <person name="Deshpande S."/>
            <person name="Wang X."/>
            <person name="Wu X."/>
            <person name="Mitros T."/>
            <person name="Triplett J."/>
            <person name="Yang X."/>
            <person name="Ye C.Y."/>
            <person name="Mauro-Herrera M."/>
            <person name="Wang L."/>
            <person name="Li P."/>
            <person name="Sharma M."/>
            <person name="Sharma R."/>
            <person name="Ronald P.C."/>
            <person name="Panaud O."/>
            <person name="Kellogg E.A."/>
            <person name="Brutnell T.P."/>
            <person name="Doust A.N."/>
            <person name="Tuskan G.A."/>
            <person name="Rokhsar D."/>
            <person name="Devos K.M."/>
        </authorList>
    </citation>
    <scope>NUCLEOTIDE SEQUENCE [LARGE SCALE GENOMIC DNA]</scope>
    <source>
        <strain evidence="2">Yugu1</strain>
    </source>
</reference>
<accession>A0A368S6P0</accession>
<proteinExistence type="predicted"/>
<evidence type="ECO:0000259" key="1">
    <source>
        <dbReference type="Pfam" id="PF03017"/>
    </source>
</evidence>
<evidence type="ECO:0000313" key="2">
    <source>
        <dbReference type="EMBL" id="RCV38102.1"/>
    </source>
</evidence>
<dbReference type="InterPro" id="IPR004264">
    <property type="entry name" value="Transposase_23"/>
</dbReference>
<sequence>MITSPAHSPGNVPQMKCSKRHPPKTIRLYLVSKQLPWRHIFRVLFMKRTRRDKAPCLCCRYPVYLLSLRNKGRIVAKAKLVTTDAKRDIGGSVLGKEYVGRNKGDELIPRPIYDICTLIDAIGYVIAWPRSHVKKVTSTNLKKSIDVTFQGRSEVAIDKGARTGNEA</sequence>
<dbReference type="AlphaFoldDB" id="A0A368S6P0"/>
<feature type="domain" description="Transposase Tnp1/En/Spm-like" evidence="1">
    <location>
        <begin position="63"/>
        <end position="122"/>
    </location>
</feature>
<dbReference type="OrthoDB" id="691934at2759"/>
<gene>
    <name evidence="2" type="ORF">SETIT_8G115300v2</name>
</gene>
<name>A0A368S6P0_SETIT</name>
<protein>
    <recommendedName>
        <fullName evidence="1">Transposase Tnp1/En/Spm-like domain-containing protein</fullName>
    </recommendedName>
</protein>